<evidence type="ECO:0000313" key="1">
    <source>
        <dbReference type="EMBL" id="CAD7400032.1"/>
    </source>
</evidence>
<dbReference type="EMBL" id="OD000962">
    <property type="protein sequence ID" value="CAD7400032.1"/>
    <property type="molecule type" value="Genomic_DNA"/>
</dbReference>
<dbReference type="AlphaFoldDB" id="A0A7R9GWD4"/>
<gene>
    <name evidence="1" type="ORF">TPSB3V08_LOCUS2429</name>
</gene>
<protein>
    <submittedName>
        <fullName evidence="1">Uncharacterized protein</fullName>
    </submittedName>
</protein>
<organism evidence="1">
    <name type="scientific">Timema poppense</name>
    <name type="common">Walking stick</name>
    <dbReference type="NCBI Taxonomy" id="170557"/>
    <lineage>
        <taxon>Eukaryota</taxon>
        <taxon>Metazoa</taxon>
        <taxon>Ecdysozoa</taxon>
        <taxon>Arthropoda</taxon>
        <taxon>Hexapoda</taxon>
        <taxon>Insecta</taxon>
        <taxon>Pterygota</taxon>
        <taxon>Neoptera</taxon>
        <taxon>Polyneoptera</taxon>
        <taxon>Phasmatodea</taxon>
        <taxon>Timematodea</taxon>
        <taxon>Timematoidea</taxon>
        <taxon>Timematidae</taxon>
        <taxon>Timema</taxon>
    </lineage>
</organism>
<accession>A0A7R9GWD4</accession>
<name>A0A7R9GWD4_TIMPO</name>
<proteinExistence type="predicted"/>
<sequence>MTQEESSLLAWARGNHHRCRAIYNIPKYVNQLHFYLTRTKWEFMDNVDSKQSKQRDLDFSLQSKTKLSLPASKPSWSLKNKGRPRTFQTPGHAIKVLLKTFQVRPP</sequence>
<reference evidence="1" key="1">
    <citation type="submission" date="2020-11" db="EMBL/GenBank/DDBJ databases">
        <authorList>
            <person name="Tran Van P."/>
        </authorList>
    </citation>
    <scope>NUCLEOTIDE SEQUENCE</scope>
</reference>